<dbReference type="GO" id="GO:0007156">
    <property type="term" value="P:homophilic cell adhesion via plasma membrane adhesion molecules"/>
    <property type="evidence" value="ECO:0007669"/>
    <property type="project" value="InterPro"/>
</dbReference>
<dbReference type="InterPro" id="IPR015919">
    <property type="entry name" value="Cadherin-like_sf"/>
</dbReference>
<keyword evidence="16" id="KW-1185">Reference proteome</keyword>
<dbReference type="Pfam" id="PF08266">
    <property type="entry name" value="Cadherin_2"/>
    <property type="match status" value="1"/>
</dbReference>
<keyword evidence="8" id="KW-0130">Cell adhesion</keyword>
<dbReference type="SUPFAM" id="SSF49313">
    <property type="entry name" value="Cadherin-like"/>
    <property type="match status" value="6"/>
</dbReference>
<dbReference type="PRINTS" id="PR00205">
    <property type="entry name" value="CADHERIN"/>
</dbReference>
<name>A0A6J2UQA4_CHACN</name>
<reference evidence="17" key="1">
    <citation type="submission" date="2025-08" db="UniProtKB">
        <authorList>
            <consortium name="RefSeq"/>
        </authorList>
    </citation>
    <scope>IDENTIFICATION</scope>
</reference>
<dbReference type="FunFam" id="2.60.40.60:FF:000001">
    <property type="entry name" value="Protocadherin alpha 2"/>
    <property type="match status" value="1"/>
</dbReference>
<dbReference type="Pfam" id="PF16492">
    <property type="entry name" value="Cadherin_C_2"/>
    <property type="match status" value="1"/>
</dbReference>
<dbReference type="FunFam" id="2.60.40.60:FF:000007">
    <property type="entry name" value="Protocadherin alpha 2"/>
    <property type="match status" value="1"/>
</dbReference>
<evidence type="ECO:0000259" key="15">
    <source>
        <dbReference type="PROSITE" id="PS50268"/>
    </source>
</evidence>
<dbReference type="InterPro" id="IPR032455">
    <property type="entry name" value="Cadherin_C"/>
</dbReference>
<evidence type="ECO:0000256" key="13">
    <source>
        <dbReference type="SAM" id="MobiDB-lite"/>
    </source>
</evidence>
<evidence type="ECO:0000313" key="16">
    <source>
        <dbReference type="Proteomes" id="UP000504632"/>
    </source>
</evidence>
<dbReference type="InterPro" id="IPR050174">
    <property type="entry name" value="Protocadherin/Cadherin-CA"/>
</dbReference>
<dbReference type="InParanoid" id="A0A6J2UQA4"/>
<dbReference type="InterPro" id="IPR002126">
    <property type="entry name" value="Cadherin-like_dom"/>
</dbReference>
<dbReference type="Proteomes" id="UP000504632">
    <property type="component" value="Chromosome 2"/>
</dbReference>
<protein>
    <submittedName>
        <fullName evidence="17">Protocadherin alpha-6-like</fullName>
    </submittedName>
</protein>
<feature type="region of interest" description="Disordered" evidence="13">
    <location>
        <begin position="1"/>
        <end position="24"/>
    </location>
</feature>
<dbReference type="Pfam" id="PF00028">
    <property type="entry name" value="Cadherin"/>
    <property type="match status" value="5"/>
</dbReference>
<comment type="function">
    <text evidence="1">Potential calcium-dependent cell-adhesion protein. May be involved in the establishment and maintenance of specific neuronal connections in the brain.</text>
</comment>
<evidence type="ECO:0000313" key="17">
    <source>
        <dbReference type="RefSeq" id="XP_030621261.1"/>
    </source>
</evidence>
<dbReference type="PANTHER" id="PTHR24028:SF241">
    <property type="entry name" value="PROTOCADHERIN 2 ALPHA A 1 PRECURSOR"/>
    <property type="match status" value="1"/>
</dbReference>
<dbReference type="FunFam" id="2.60.40.60:FF:000004">
    <property type="entry name" value="Protocadherin 1 gamma 2"/>
    <property type="match status" value="1"/>
</dbReference>
<sequence length="825" mass="91402">MPPSHTSASLPHPSTSVHHHRQQPGFKETASVVMVFTTDHLKLKHCSVSELMLVYTVISAQIRYSIPEELKTGTSVGNIAKDLDIDLAKISDRNLRIMAGSKQELFQVNKKNGALSVSHRIDREELCPKINPCLINLKAIIENPLEMHQITVEITDVNDNSPVFLDENFRLEILESATTGTRFQIESAHDADTGLNSLQAYKLNQNQYFRIETEDFGEEGKIPFLVLQQHLDREKIAEHNLFLTALDGGKPQRSGTLNITVVISDINDNAPVCGEQKYQVTVKEDAPKGTFLLRVTATDSDEGINGEIEYSLRSKFRDGTSDLFDLDSETGELRIKGALNFEDKQVYELMILAADQGAVSLSTHCNVLVKVEDVNDNRPEIDVTSVTSRIPEDAQPGTVVALMGVTDLDSSMNGQVVCSLSKDIPFDLRASSDGNFYSLVTKEYLDKESKPVYDIVIIAKDLGSPPLSSSMAIHVEVLDINDNSPVFYQNPYIFYVMENNKPGMSIFSVSAADADDAENARISYSIDRMNYGLSMTSFLSISEANGTVYALKSFDFESLKAFQFHVLARDSGTPSLCSNVTVNVFILDENDNAPVILSPVSTNSSSEAVEEIPRNVNAGHLVTKVRAYDADVGYNGWLLFSLQEVTDHSLFSLDRYTGQIRTLRSFTETDEAEHKLVIVVKDNGNVSLSATVTVIIKTVEPKEALAASDVKSADKDHEEKNVTFYLIITLGSVSALFLTSIIVLIVMQCSKPTDYSAKYLSDTRESYEGTLCHSIQYRSGDKRYMLVGPRMSISSTVVPGSNRNTLVVADRRRRDSMECHTRILD</sequence>
<evidence type="ECO:0000256" key="7">
    <source>
        <dbReference type="ARBA" id="ARBA00022837"/>
    </source>
</evidence>
<evidence type="ECO:0000256" key="3">
    <source>
        <dbReference type="ARBA" id="ARBA00022475"/>
    </source>
</evidence>
<feature type="domain" description="Cadherin" evidence="15">
    <location>
        <begin position="58"/>
        <end position="164"/>
    </location>
</feature>
<feature type="compositionally biased region" description="Polar residues" evidence="13">
    <location>
        <begin position="1"/>
        <end position="16"/>
    </location>
</feature>
<feature type="domain" description="Cadherin" evidence="15">
    <location>
        <begin position="488"/>
        <end position="596"/>
    </location>
</feature>
<feature type="transmembrane region" description="Helical" evidence="14">
    <location>
        <begin position="724"/>
        <end position="746"/>
    </location>
</feature>
<dbReference type="GeneID" id="115804913"/>
<feature type="domain" description="Cadherin" evidence="15">
    <location>
        <begin position="382"/>
        <end position="487"/>
    </location>
</feature>
<evidence type="ECO:0000256" key="4">
    <source>
        <dbReference type="ARBA" id="ARBA00022692"/>
    </source>
</evidence>
<evidence type="ECO:0000256" key="11">
    <source>
        <dbReference type="ARBA" id="ARBA00023180"/>
    </source>
</evidence>
<evidence type="ECO:0000256" key="10">
    <source>
        <dbReference type="ARBA" id="ARBA00023136"/>
    </source>
</evidence>
<dbReference type="RefSeq" id="XP_030621261.1">
    <property type="nucleotide sequence ID" value="XM_030765401.1"/>
</dbReference>
<keyword evidence="7 12" id="KW-0106">Calcium</keyword>
<dbReference type="InterPro" id="IPR020894">
    <property type="entry name" value="Cadherin_CS"/>
</dbReference>
<keyword evidence="9 14" id="KW-1133">Transmembrane helix</keyword>
<dbReference type="CDD" id="cd11304">
    <property type="entry name" value="Cadherin_repeat"/>
    <property type="match status" value="6"/>
</dbReference>
<dbReference type="InterPro" id="IPR013164">
    <property type="entry name" value="Cadherin_N"/>
</dbReference>
<evidence type="ECO:0000256" key="6">
    <source>
        <dbReference type="ARBA" id="ARBA00022737"/>
    </source>
</evidence>
<dbReference type="AlphaFoldDB" id="A0A6J2UQA4"/>
<keyword evidence="6" id="KW-0677">Repeat</keyword>
<feature type="domain" description="Cadherin" evidence="15">
    <location>
        <begin position="274"/>
        <end position="381"/>
    </location>
</feature>
<dbReference type="FunFam" id="2.60.40.60:FF:000129">
    <property type="entry name" value="protocadherin alpha-C2 isoform X1"/>
    <property type="match status" value="1"/>
</dbReference>
<dbReference type="GO" id="GO:0005509">
    <property type="term" value="F:calcium ion binding"/>
    <property type="evidence" value="ECO:0007669"/>
    <property type="project" value="UniProtKB-UniRule"/>
</dbReference>
<evidence type="ECO:0000256" key="14">
    <source>
        <dbReference type="SAM" id="Phobius"/>
    </source>
</evidence>
<dbReference type="PROSITE" id="PS50268">
    <property type="entry name" value="CADHERIN_2"/>
    <property type="match status" value="6"/>
</dbReference>
<dbReference type="Gene3D" id="2.60.40.60">
    <property type="entry name" value="Cadherins"/>
    <property type="match status" value="6"/>
</dbReference>
<evidence type="ECO:0000256" key="8">
    <source>
        <dbReference type="ARBA" id="ARBA00022889"/>
    </source>
</evidence>
<proteinExistence type="predicted"/>
<dbReference type="FunFam" id="2.60.40.60:FF:000006">
    <property type="entry name" value="Protocadherin alpha 2"/>
    <property type="match status" value="1"/>
</dbReference>
<evidence type="ECO:0000256" key="5">
    <source>
        <dbReference type="ARBA" id="ARBA00022729"/>
    </source>
</evidence>
<dbReference type="PROSITE" id="PS00232">
    <property type="entry name" value="CADHERIN_1"/>
    <property type="match status" value="3"/>
</dbReference>
<organism evidence="16 17">
    <name type="scientific">Chanos chanos</name>
    <name type="common">Milkfish</name>
    <name type="synonym">Mugil chanos</name>
    <dbReference type="NCBI Taxonomy" id="29144"/>
    <lineage>
        <taxon>Eukaryota</taxon>
        <taxon>Metazoa</taxon>
        <taxon>Chordata</taxon>
        <taxon>Craniata</taxon>
        <taxon>Vertebrata</taxon>
        <taxon>Euteleostomi</taxon>
        <taxon>Actinopterygii</taxon>
        <taxon>Neopterygii</taxon>
        <taxon>Teleostei</taxon>
        <taxon>Ostariophysi</taxon>
        <taxon>Gonorynchiformes</taxon>
        <taxon>Chanidae</taxon>
        <taxon>Chanos</taxon>
    </lineage>
</organism>
<dbReference type="GO" id="GO:0005886">
    <property type="term" value="C:plasma membrane"/>
    <property type="evidence" value="ECO:0007669"/>
    <property type="project" value="UniProtKB-SubCell"/>
</dbReference>
<comment type="subcellular location">
    <subcellularLocation>
        <location evidence="2">Cell membrane</location>
        <topology evidence="2">Single-pass type I membrane protein</topology>
    </subcellularLocation>
</comment>
<keyword evidence="5" id="KW-0732">Signal</keyword>
<dbReference type="SMART" id="SM00112">
    <property type="entry name" value="CA"/>
    <property type="match status" value="6"/>
</dbReference>
<keyword evidence="4 14" id="KW-0812">Transmembrane</keyword>
<dbReference type="FunFam" id="2.60.40.60:FF:000002">
    <property type="entry name" value="Protocadherin alpha 2"/>
    <property type="match status" value="1"/>
</dbReference>
<evidence type="ECO:0000256" key="9">
    <source>
        <dbReference type="ARBA" id="ARBA00022989"/>
    </source>
</evidence>
<evidence type="ECO:0000256" key="1">
    <source>
        <dbReference type="ARBA" id="ARBA00003436"/>
    </source>
</evidence>
<feature type="domain" description="Cadherin" evidence="15">
    <location>
        <begin position="604"/>
        <end position="710"/>
    </location>
</feature>
<dbReference type="OrthoDB" id="6252479at2759"/>
<accession>A0A6J2UQA4</accession>
<dbReference type="GO" id="GO:0009653">
    <property type="term" value="P:anatomical structure morphogenesis"/>
    <property type="evidence" value="ECO:0007669"/>
    <property type="project" value="UniProtKB-ARBA"/>
</dbReference>
<feature type="domain" description="Cadherin" evidence="15">
    <location>
        <begin position="165"/>
        <end position="273"/>
    </location>
</feature>
<keyword evidence="3" id="KW-1003">Cell membrane</keyword>
<evidence type="ECO:0000256" key="2">
    <source>
        <dbReference type="ARBA" id="ARBA00004251"/>
    </source>
</evidence>
<gene>
    <name evidence="17" type="primary">LOC115804913</name>
</gene>
<keyword evidence="10 14" id="KW-0472">Membrane</keyword>
<evidence type="ECO:0000256" key="12">
    <source>
        <dbReference type="PROSITE-ProRule" id="PRU00043"/>
    </source>
</evidence>
<keyword evidence="11" id="KW-0325">Glycoprotein</keyword>
<dbReference type="PANTHER" id="PTHR24028">
    <property type="entry name" value="CADHERIN-87A"/>
    <property type="match status" value="1"/>
</dbReference>